<dbReference type="PANTHER" id="PTHR31973:SF187">
    <property type="entry name" value="MUTATOR TRANSPOSASE MUDRA PROTEIN"/>
    <property type="match status" value="1"/>
</dbReference>
<protein>
    <recommendedName>
        <fullName evidence="4">MULE transposase domain-containing protein</fullName>
    </recommendedName>
</protein>
<dbReference type="PROSITE" id="PS01007">
    <property type="entry name" value="TRANSPOSASE_MUTATOR"/>
    <property type="match status" value="1"/>
</dbReference>
<dbReference type="GO" id="GO:0003677">
    <property type="term" value="F:DNA binding"/>
    <property type="evidence" value="ECO:0007669"/>
    <property type="project" value="UniProtKB-KW"/>
</dbReference>
<dbReference type="Pfam" id="PF10551">
    <property type="entry name" value="MULE"/>
    <property type="match status" value="1"/>
</dbReference>
<evidence type="ECO:0000256" key="1">
    <source>
        <dbReference type="ARBA" id="ARBA00022578"/>
    </source>
</evidence>
<organism evidence="5 6">
    <name type="scientific">Rhododendron griersonianum</name>
    <dbReference type="NCBI Taxonomy" id="479676"/>
    <lineage>
        <taxon>Eukaryota</taxon>
        <taxon>Viridiplantae</taxon>
        <taxon>Streptophyta</taxon>
        <taxon>Embryophyta</taxon>
        <taxon>Tracheophyta</taxon>
        <taxon>Spermatophyta</taxon>
        <taxon>Magnoliopsida</taxon>
        <taxon>eudicotyledons</taxon>
        <taxon>Gunneridae</taxon>
        <taxon>Pentapetalae</taxon>
        <taxon>asterids</taxon>
        <taxon>Ericales</taxon>
        <taxon>Ericaceae</taxon>
        <taxon>Ericoideae</taxon>
        <taxon>Rhodoreae</taxon>
        <taxon>Rhododendron</taxon>
    </lineage>
</organism>
<keyword evidence="1" id="KW-0815">Transposition</keyword>
<keyword evidence="6" id="KW-1185">Reference proteome</keyword>
<evidence type="ECO:0000259" key="4">
    <source>
        <dbReference type="Pfam" id="PF10551"/>
    </source>
</evidence>
<evidence type="ECO:0000313" key="5">
    <source>
        <dbReference type="EMBL" id="KAG5544464.1"/>
    </source>
</evidence>
<comment type="caution">
    <text evidence="5">The sequence shown here is derived from an EMBL/GenBank/DDBJ whole genome shotgun (WGS) entry which is preliminary data.</text>
</comment>
<evidence type="ECO:0000313" key="6">
    <source>
        <dbReference type="Proteomes" id="UP000823749"/>
    </source>
</evidence>
<reference evidence="5 6" key="1">
    <citation type="submission" date="2020-08" db="EMBL/GenBank/DDBJ databases">
        <title>Plant Genome Project.</title>
        <authorList>
            <person name="Zhang R.-G."/>
        </authorList>
    </citation>
    <scope>NUCLEOTIDE SEQUENCE [LARGE SCALE GENOMIC DNA]</scope>
    <source>
        <strain evidence="5">WSP0</strain>
        <tissue evidence="5">Leaf</tissue>
    </source>
</reference>
<keyword evidence="2" id="KW-0238">DNA-binding</keyword>
<proteinExistence type="predicted"/>
<evidence type="ECO:0000256" key="2">
    <source>
        <dbReference type="ARBA" id="ARBA00023125"/>
    </source>
</evidence>
<dbReference type="AlphaFoldDB" id="A0AAV6JW99"/>
<gene>
    <name evidence="5" type="ORF">RHGRI_017027</name>
</gene>
<dbReference type="InterPro" id="IPR001207">
    <property type="entry name" value="Transposase_mutator"/>
</dbReference>
<dbReference type="GO" id="GO:0006313">
    <property type="term" value="P:DNA transposition"/>
    <property type="evidence" value="ECO:0007669"/>
    <property type="project" value="InterPro"/>
</dbReference>
<dbReference type="InterPro" id="IPR018289">
    <property type="entry name" value="MULE_transposase_dom"/>
</dbReference>
<sequence length="242" mass="27477">MFISFAAIQQGFKDSCRPFIGLDGCHLKGPFGGVLLAAVALDGNNGLYPVAFGLVESECKESWASFLYYLHPILGDGLQQRPWTIMSDGQKGIEAVLFQVMPEAAHRRCCRHLFANFKGKFPGLKLRRSFWAAARAYTVRDFNYAMPVIKDTSTEAHDWLMGLPVQMWARHAFDSRVRSDHITNNLVESFNNWVGNLRGKPVLTLIDNIRSKLMGKLHKRYEIASTWQSLVTPMIRKRLDEV</sequence>
<dbReference type="Proteomes" id="UP000823749">
    <property type="component" value="Chromosome 6"/>
</dbReference>
<accession>A0AAV6JW99</accession>
<name>A0AAV6JW99_9ERIC</name>
<dbReference type="GO" id="GO:0004803">
    <property type="term" value="F:transposase activity"/>
    <property type="evidence" value="ECO:0007669"/>
    <property type="project" value="InterPro"/>
</dbReference>
<feature type="domain" description="MULE transposase" evidence="4">
    <location>
        <begin position="20"/>
        <end position="116"/>
    </location>
</feature>
<keyword evidence="3" id="KW-0233">DNA recombination</keyword>
<evidence type="ECO:0000256" key="3">
    <source>
        <dbReference type="ARBA" id="ARBA00023172"/>
    </source>
</evidence>
<dbReference type="PANTHER" id="PTHR31973">
    <property type="entry name" value="POLYPROTEIN, PUTATIVE-RELATED"/>
    <property type="match status" value="1"/>
</dbReference>
<dbReference type="EMBL" id="JACTNZ010000006">
    <property type="protein sequence ID" value="KAG5544464.1"/>
    <property type="molecule type" value="Genomic_DNA"/>
</dbReference>